<dbReference type="GO" id="GO:0045087">
    <property type="term" value="P:innate immune response"/>
    <property type="evidence" value="ECO:0007669"/>
    <property type="project" value="TreeGrafter"/>
</dbReference>
<evidence type="ECO:0000313" key="5">
    <source>
        <dbReference type="WBParaSite" id="PDA_v2.g2926.t1"/>
    </source>
</evidence>
<keyword evidence="4" id="KW-1185">Reference proteome</keyword>
<dbReference type="Proteomes" id="UP000887578">
    <property type="component" value="Unplaced"/>
</dbReference>
<keyword evidence="2 3" id="KW-0732">Signal</keyword>
<dbReference type="GO" id="GO:0007165">
    <property type="term" value="P:signal transduction"/>
    <property type="evidence" value="ECO:0007669"/>
    <property type="project" value="TreeGrafter"/>
</dbReference>
<dbReference type="WBParaSite" id="PDA_v2.g2926.t1">
    <property type="protein sequence ID" value="PDA_v2.g2926.t1"/>
    <property type="gene ID" value="PDA_v2.g2926"/>
</dbReference>
<sequence length="296" mass="32083">MTAVKALIVCLVLIALGDATRLFASRHHPKIISKDFENFSKNDVEEENVKLPQNFLNCHTFPAPRLNAAAKATYNFAVDITAYASSSTFQCLYKAGYNAVFIQGYSPASGGSVNTNLIQNLNNAGAASLGNEVYVTPATGKTGATQFDAVFNKLKASGINVRSIWLQVTSPINWSTNIQTNVNLIQSFVSRANANGVSAGIYTNWYDWQQITGSYTAFSGLRLWYWNALGQGPNAESSATFDDFRTFAGWVKPAVKQFAVNEALCGLTLNRDVYPPGSKTAAEDSVDKKLTVGGFI</sequence>
<evidence type="ECO:0000313" key="4">
    <source>
        <dbReference type="Proteomes" id="UP000887578"/>
    </source>
</evidence>
<dbReference type="GO" id="GO:0016998">
    <property type="term" value="P:cell wall macromolecule catabolic process"/>
    <property type="evidence" value="ECO:0007669"/>
    <property type="project" value="InterPro"/>
</dbReference>
<evidence type="ECO:0000256" key="3">
    <source>
        <dbReference type="SAM" id="SignalP"/>
    </source>
</evidence>
<comment type="similarity">
    <text evidence="1">Belongs to the glycosyl hydrolase 25 family.</text>
</comment>
<evidence type="ECO:0000256" key="1">
    <source>
        <dbReference type="ARBA" id="ARBA00010646"/>
    </source>
</evidence>
<dbReference type="PROSITE" id="PS51904">
    <property type="entry name" value="GLYCOSYL_HYDROL_F25_2"/>
    <property type="match status" value="1"/>
</dbReference>
<organism evidence="4 5">
    <name type="scientific">Panagrolaimus davidi</name>
    <dbReference type="NCBI Taxonomy" id="227884"/>
    <lineage>
        <taxon>Eukaryota</taxon>
        <taxon>Metazoa</taxon>
        <taxon>Ecdysozoa</taxon>
        <taxon>Nematoda</taxon>
        <taxon>Chromadorea</taxon>
        <taxon>Rhabditida</taxon>
        <taxon>Tylenchina</taxon>
        <taxon>Panagrolaimomorpha</taxon>
        <taxon>Panagrolaimoidea</taxon>
        <taxon>Panagrolaimidae</taxon>
        <taxon>Panagrolaimus</taxon>
    </lineage>
</organism>
<dbReference type="PANTHER" id="PTHR23208:SF36">
    <property type="entry name" value="LYSOZYME-RELATED"/>
    <property type="match status" value="1"/>
</dbReference>
<dbReference type="InterPro" id="IPR051595">
    <property type="entry name" value="GH25_Enzymes"/>
</dbReference>
<feature type="chain" id="PRO_5036780205" evidence="3">
    <location>
        <begin position="20"/>
        <end position="296"/>
    </location>
</feature>
<reference evidence="5" key="1">
    <citation type="submission" date="2022-11" db="UniProtKB">
        <authorList>
            <consortium name="WormBaseParasite"/>
        </authorList>
    </citation>
    <scope>IDENTIFICATION</scope>
</reference>
<evidence type="ECO:0000256" key="2">
    <source>
        <dbReference type="ARBA" id="ARBA00022729"/>
    </source>
</evidence>
<protein>
    <submittedName>
        <fullName evidence="5">Uncharacterized protein</fullName>
    </submittedName>
</protein>
<dbReference type="InterPro" id="IPR017853">
    <property type="entry name" value="GH"/>
</dbReference>
<dbReference type="CDD" id="cd06416">
    <property type="entry name" value="GH25_Lys1-like"/>
    <property type="match status" value="1"/>
</dbReference>
<dbReference type="PANTHER" id="PTHR23208">
    <property type="entry name" value="LYSOZYME PROTEIN"/>
    <property type="match status" value="1"/>
</dbReference>
<dbReference type="GO" id="GO:0009253">
    <property type="term" value="P:peptidoglycan catabolic process"/>
    <property type="evidence" value="ECO:0007669"/>
    <property type="project" value="InterPro"/>
</dbReference>
<proteinExistence type="inferred from homology"/>
<dbReference type="Gene3D" id="3.20.20.80">
    <property type="entry name" value="Glycosidases"/>
    <property type="match status" value="1"/>
</dbReference>
<dbReference type="GO" id="GO:0003796">
    <property type="term" value="F:lysozyme activity"/>
    <property type="evidence" value="ECO:0007669"/>
    <property type="project" value="InterPro"/>
</dbReference>
<dbReference type="AlphaFoldDB" id="A0A914QPE7"/>
<dbReference type="SUPFAM" id="SSF51445">
    <property type="entry name" value="(Trans)glycosidases"/>
    <property type="match status" value="1"/>
</dbReference>
<dbReference type="InterPro" id="IPR002053">
    <property type="entry name" value="Glyco_hydro_25"/>
</dbReference>
<name>A0A914QPE7_9BILA</name>
<feature type="signal peptide" evidence="3">
    <location>
        <begin position="1"/>
        <end position="19"/>
    </location>
</feature>
<accession>A0A914QPE7</accession>